<keyword evidence="3" id="KW-0547">Nucleotide-binding</keyword>
<evidence type="ECO:0000256" key="6">
    <source>
        <dbReference type="ARBA" id="ARBA00023136"/>
    </source>
</evidence>
<dbReference type="Pfam" id="PF00005">
    <property type="entry name" value="ABC_tran"/>
    <property type="match status" value="1"/>
</dbReference>
<feature type="transmembrane region" description="Helical" evidence="7">
    <location>
        <begin position="85"/>
        <end position="106"/>
    </location>
</feature>
<dbReference type="PANTHER" id="PTHR24221">
    <property type="entry name" value="ATP-BINDING CASSETTE SUB-FAMILY B"/>
    <property type="match status" value="1"/>
</dbReference>
<dbReference type="InterPro" id="IPR011527">
    <property type="entry name" value="ABC1_TM_dom"/>
</dbReference>
<feature type="transmembrane region" description="Helical" evidence="7">
    <location>
        <begin position="262"/>
        <end position="283"/>
    </location>
</feature>
<evidence type="ECO:0000256" key="1">
    <source>
        <dbReference type="ARBA" id="ARBA00004651"/>
    </source>
</evidence>
<evidence type="ECO:0000256" key="2">
    <source>
        <dbReference type="ARBA" id="ARBA00022692"/>
    </source>
</evidence>
<dbReference type="EMBL" id="JANIDY010000001">
    <property type="protein sequence ID" value="MCX5617668.1"/>
    <property type="molecule type" value="Genomic_DNA"/>
</dbReference>
<feature type="transmembrane region" description="Helical" evidence="7">
    <location>
        <begin position="6"/>
        <end position="23"/>
    </location>
</feature>
<dbReference type="InterPro" id="IPR003593">
    <property type="entry name" value="AAA+_ATPase"/>
</dbReference>
<dbReference type="PROSITE" id="PS50929">
    <property type="entry name" value="ABC_TM1F"/>
    <property type="match status" value="1"/>
</dbReference>
<dbReference type="SMART" id="SM00382">
    <property type="entry name" value="AAA"/>
    <property type="match status" value="1"/>
</dbReference>
<proteinExistence type="predicted"/>
<evidence type="ECO:0000313" key="11">
    <source>
        <dbReference type="Proteomes" id="UP001165576"/>
    </source>
</evidence>
<protein>
    <submittedName>
        <fullName evidence="10">Thiol reductant ABC exporter subunit CydD</fullName>
    </submittedName>
</protein>
<dbReference type="NCBIfam" id="TIGR02857">
    <property type="entry name" value="CydD"/>
    <property type="match status" value="1"/>
</dbReference>
<dbReference type="Pfam" id="PF00664">
    <property type="entry name" value="ABC_membrane"/>
    <property type="match status" value="1"/>
</dbReference>
<dbReference type="InterPro" id="IPR014216">
    <property type="entry name" value="ABC_transptr_CydD"/>
</dbReference>
<dbReference type="RefSeq" id="WP_266116137.1">
    <property type="nucleotide sequence ID" value="NZ_JANIDY010000001.1"/>
</dbReference>
<feature type="transmembrane region" description="Helical" evidence="7">
    <location>
        <begin position="160"/>
        <end position="178"/>
    </location>
</feature>
<dbReference type="Proteomes" id="UP001165576">
    <property type="component" value="Unassembled WGS sequence"/>
</dbReference>
<dbReference type="InterPro" id="IPR039421">
    <property type="entry name" value="Type_1_exporter"/>
</dbReference>
<dbReference type="InterPro" id="IPR017871">
    <property type="entry name" value="ABC_transporter-like_CS"/>
</dbReference>
<evidence type="ECO:0000259" key="9">
    <source>
        <dbReference type="PROSITE" id="PS50929"/>
    </source>
</evidence>
<dbReference type="Gene3D" id="3.40.50.300">
    <property type="entry name" value="P-loop containing nucleotide triphosphate hydrolases"/>
    <property type="match status" value="1"/>
</dbReference>
<keyword evidence="2 7" id="KW-0812">Transmembrane</keyword>
<feature type="transmembrane region" description="Helical" evidence="7">
    <location>
        <begin position="184"/>
        <end position="207"/>
    </location>
</feature>
<dbReference type="InterPro" id="IPR027417">
    <property type="entry name" value="P-loop_NTPase"/>
</dbReference>
<evidence type="ECO:0000256" key="3">
    <source>
        <dbReference type="ARBA" id="ARBA00022741"/>
    </source>
</evidence>
<evidence type="ECO:0000256" key="5">
    <source>
        <dbReference type="ARBA" id="ARBA00022989"/>
    </source>
</evidence>
<dbReference type="SUPFAM" id="SSF52540">
    <property type="entry name" value="P-loop containing nucleoside triphosphate hydrolases"/>
    <property type="match status" value="1"/>
</dbReference>
<name>A0ABT3WJ56_9PROT</name>
<feature type="domain" description="ABC transporter" evidence="8">
    <location>
        <begin position="365"/>
        <end position="585"/>
    </location>
</feature>
<accession>A0ABT3WJ56</accession>
<keyword evidence="5 7" id="KW-1133">Transmembrane helix</keyword>
<reference evidence="10" key="1">
    <citation type="submission" date="2022-07" db="EMBL/GenBank/DDBJ databases">
        <title>Bombella genomes.</title>
        <authorList>
            <person name="Harer L."/>
            <person name="Styblova S."/>
            <person name="Ehrmann M."/>
        </authorList>
    </citation>
    <scope>NUCLEOTIDE SEQUENCE</scope>
    <source>
        <strain evidence="10">TMW 2.2543</strain>
    </source>
</reference>
<dbReference type="SUPFAM" id="SSF90123">
    <property type="entry name" value="ABC transporter transmembrane region"/>
    <property type="match status" value="1"/>
</dbReference>
<keyword evidence="6 7" id="KW-0472">Membrane</keyword>
<keyword evidence="4" id="KW-0067">ATP-binding</keyword>
<dbReference type="InterPro" id="IPR003439">
    <property type="entry name" value="ABC_transporter-like_ATP-bd"/>
</dbReference>
<evidence type="ECO:0000313" key="10">
    <source>
        <dbReference type="EMBL" id="MCX5617668.1"/>
    </source>
</evidence>
<evidence type="ECO:0000259" key="8">
    <source>
        <dbReference type="PROSITE" id="PS50893"/>
    </source>
</evidence>
<keyword evidence="11" id="KW-1185">Reference proteome</keyword>
<dbReference type="InterPro" id="IPR036640">
    <property type="entry name" value="ABC1_TM_sf"/>
</dbReference>
<comment type="subcellular location">
    <subcellularLocation>
        <location evidence="1">Cell membrane</location>
        <topology evidence="1">Multi-pass membrane protein</topology>
    </subcellularLocation>
</comment>
<evidence type="ECO:0000256" key="7">
    <source>
        <dbReference type="SAM" id="Phobius"/>
    </source>
</evidence>
<gene>
    <name evidence="10" type="primary">cydD</name>
    <name evidence="10" type="ORF">NQF86_03140</name>
</gene>
<dbReference type="PROSITE" id="PS00211">
    <property type="entry name" value="ABC_TRANSPORTER_1"/>
    <property type="match status" value="1"/>
</dbReference>
<organism evidence="10 11">
    <name type="scientific">Bombella pluederhausensis</name>
    <dbReference type="NCBI Taxonomy" id="2967336"/>
    <lineage>
        <taxon>Bacteria</taxon>
        <taxon>Pseudomonadati</taxon>
        <taxon>Pseudomonadota</taxon>
        <taxon>Alphaproteobacteria</taxon>
        <taxon>Acetobacterales</taxon>
        <taxon>Acetobacteraceae</taxon>
        <taxon>Bombella</taxon>
    </lineage>
</organism>
<comment type="caution">
    <text evidence="10">The sequence shown here is derived from an EMBL/GenBank/DDBJ whole genome shotgun (WGS) entry which is preliminary data.</text>
</comment>
<dbReference type="CDD" id="cd18584">
    <property type="entry name" value="ABC_6TM_AarD_CydD"/>
    <property type="match status" value="1"/>
</dbReference>
<feature type="domain" description="ABC transmembrane type-1" evidence="9">
    <location>
        <begin position="45"/>
        <end position="327"/>
    </location>
</feature>
<dbReference type="Gene3D" id="1.20.1560.10">
    <property type="entry name" value="ABC transporter type 1, transmembrane domain"/>
    <property type="match status" value="1"/>
</dbReference>
<sequence>MENFHSVCFSFSIFACICLRMKADKKMLKGWVRQQNRANRPATMILALIGMLNVLVGMILIWSLASILARLLTGGQGLDFRYLGLFILASVLRVLLGYAQELLAVASGEKARKRLRRELLDRFFAQGPSLLRHQHSAYLASMLTDRVEALEGYFSRWMPASALWVVAQWSVVLVVFWQNHRAGLILGGCCLFLPVFQAVFGIATAVASRRQILALNRLQVRFLDRIRGIATIVLSGNAEKDAQALGHAADELRQRTMKVLRVAFLTSASTDIAMIVALVWIVIDQRHGLLHVGSVPQTTAILFAVLMVPEAFAPFRALSAAYQDRAQITNSGEAIQKLPALPVSQGIKTATHQSVPQRSDRGIELNVRDISYRWVEDRPLALADVSFHLKAGDIALLTGLSGAGKSTLIEMLLGFIRPLQGEVLLGGADLQGLKPADVTRQISWIGQKPVIFAGTLRDNIMFAAPEASEAQLRAALEASSITDYLPLLPDGLDTQLGERGFGLSGGQAQRIAIARAFLKDAPLLIMDEPTAHLDPATEKDILVALRRLLDGRTALISTHSPQFHNIGETVRLVMEKGRITAQETLS</sequence>
<feature type="transmembrane region" description="Helical" evidence="7">
    <location>
        <begin position="44"/>
        <end position="65"/>
    </location>
</feature>
<dbReference type="PROSITE" id="PS50893">
    <property type="entry name" value="ABC_TRANSPORTER_2"/>
    <property type="match status" value="1"/>
</dbReference>
<evidence type="ECO:0000256" key="4">
    <source>
        <dbReference type="ARBA" id="ARBA00022840"/>
    </source>
</evidence>
<dbReference type="PANTHER" id="PTHR24221:SF654">
    <property type="entry name" value="ATP-BINDING CASSETTE SUB-FAMILY B MEMBER 6"/>
    <property type="match status" value="1"/>
</dbReference>